<evidence type="ECO:0000259" key="2">
    <source>
        <dbReference type="Pfam" id="PF18291"/>
    </source>
</evidence>
<evidence type="ECO:0000313" key="3">
    <source>
        <dbReference type="EMBL" id="RLT73900.1"/>
    </source>
</evidence>
<comment type="caution">
    <text evidence="3">The sequence shown here is derived from an EMBL/GenBank/DDBJ whole genome shotgun (WGS) entry which is preliminary data.</text>
</comment>
<name>A0A3L7ZV43_PARDI</name>
<dbReference type="SUPFAM" id="SSF47729">
    <property type="entry name" value="IHF-like DNA-binding proteins"/>
    <property type="match status" value="1"/>
</dbReference>
<dbReference type="InterPro" id="IPR041607">
    <property type="entry name" value="HU-HIG"/>
</dbReference>
<dbReference type="Proteomes" id="UP000278164">
    <property type="component" value="Unassembled WGS sequence"/>
</dbReference>
<gene>
    <name evidence="3" type="ORF">D7V78_07625</name>
</gene>
<dbReference type="OrthoDB" id="1093305at2"/>
<keyword evidence="1 3" id="KW-0238">DNA-binding</keyword>
<protein>
    <submittedName>
        <fullName evidence="3">DNA-binding protein</fullName>
    </submittedName>
</protein>
<sequence>MARYIKQEMSDLDGTGKKRVYYRMKIEQNVAMEHFVERITYPGSGLSRGNVLQVMTMVADQLACCMAEGHSVTLEGIGTFTPKLGVVKDKEIDTLDGDDPKRNARSLEVNGVGFRADKELVLETKVRCDLSRGGIVRVRKSPFSEKERWERALGFLAEHPFMCLQDYMFITGLKRTTASLELRRLSADPESGITISGKGNHRVYILRKAGEQ</sequence>
<evidence type="ECO:0000313" key="4">
    <source>
        <dbReference type="Proteomes" id="UP000278164"/>
    </source>
</evidence>
<dbReference type="InterPro" id="IPR010992">
    <property type="entry name" value="IHF-like_DNA-bd_dom_sf"/>
</dbReference>
<feature type="domain" description="HU" evidence="2">
    <location>
        <begin position="6"/>
        <end position="121"/>
    </location>
</feature>
<organism evidence="3 4">
    <name type="scientific">Parabacteroides distasonis</name>
    <dbReference type="NCBI Taxonomy" id="823"/>
    <lineage>
        <taxon>Bacteria</taxon>
        <taxon>Pseudomonadati</taxon>
        <taxon>Bacteroidota</taxon>
        <taxon>Bacteroidia</taxon>
        <taxon>Bacteroidales</taxon>
        <taxon>Tannerellaceae</taxon>
        <taxon>Parabacteroides</taxon>
    </lineage>
</organism>
<proteinExistence type="predicted"/>
<dbReference type="Pfam" id="PF18291">
    <property type="entry name" value="HU-HIG"/>
    <property type="match status" value="1"/>
</dbReference>
<dbReference type="EMBL" id="RAYI01000012">
    <property type="protein sequence ID" value="RLT73900.1"/>
    <property type="molecule type" value="Genomic_DNA"/>
</dbReference>
<dbReference type="GO" id="GO:0003677">
    <property type="term" value="F:DNA binding"/>
    <property type="evidence" value="ECO:0007669"/>
    <property type="project" value="UniProtKB-KW"/>
</dbReference>
<reference evidence="3 4" key="1">
    <citation type="submission" date="2018-09" db="EMBL/GenBank/DDBJ databases">
        <title>Murine metabolic-syndrome-specific gut microbial biobank.</title>
        <authorList>
            <person name="Liu C."/>
        </authorList>
    </citation>
    <scope>NUCLEOTIDE SEQUENCE [LARGE SCALE GENOMIC DNA]</scope>
    <source>
        <strain evidence="3 4">8-P5</strain>
    </source>
</reference>
<dbReference type="RefSeq" id="WP_121735702.1">
    <property type="nucleotide sequence ID" value="NZ_QXXG01000003.1"/>
</dbReference>
<dbReference type="AlphaFoldDB" id="A0A3L7ZV43"/>
<accession>A0A3L7ZV43</accession>
<evidence type="ECO:0000256" key="1">
    <source>
        <dbReference type="ARBA" id="ARBA00023125"/>
    </source>
</evidence>